<keyword evidence="3" id="KW-1185">Reference proteome</keyword>
<proteinExistence type="predicted"/>
<dbReference type="EMBL" id="VUMH01000010">
    <property type="protein sequence ID" value="MSS28409.1"/>
    <property type="molecule type" value="Genomic_DNA"/>
</dbReference>
<organism evidence="2 3">
    <name type="scientific">Desulfovibrio porci</name>
    <dbReference type="NCBI Taxonomy" id="2605782"/>
    <lineage>
        <taxon>Bacteria</taxon>
        <taxon>Pseudomonadati</taxon>
        <taxon>Thermodesulfobacteriota</taxon>
        <taxon>Desulfovibrionia</taxon>
        <taxon>Desulfovibrionales</taxon>
        <taxon>Desulfovibrionaceae</taxon>
        <taxon>Desulfovibrio</taxon>
    </lineage>
</organism>
<evidence type="ECO:0000256" key="1">
    <source>
        <dbReference type="SAM" id="MobiDB-lite"/>
    </source>
</evidence>
<feature type="region of interest" description="Disordered" evidence="1">
    <location>
        <begin position="34"/>
        <end position="60"/>
    </location>
</feature>
<accession>A0A6L5XN60</accession>
<reference evidence="2 3" key="1">
    <citation type="submission" date="2019-09" db="EMBL/GenBank/DDBJ databases">
        <title>In-depth cultivation of the pig gut microbiome towards novel bacterial diversity and tailored functional studies.</title>
        <authorList>
            <person name="Wylensek D."/>
            <person name="Hitch T.C.A."/>
            <person name="Clavel T."/>
        </authorList>
    </citation>
    <scope>NUCLEOTIDE SEQUENCE [LARGE SCALE GENOMIC DNA]</scope>
    <source>
        <strain evidence="2 3">PG-178-WT-4</strain>
    </source>
</reference>
<dbReference type="RefSeq" id="WP_195841011.1">
    <property type="nucleotide sequence ID" value="NZ_VUMH01000010.1"/>
</dbReference>
<comment type="caution">
    <text evidence="2">The sequence shown here is derived from an EMBL/GenBank/DDBJ whole genome shotgun (WGS) entry which is preliminary data.</text>
</comment>
<dbReference type="AlphaFoldDB" id="A0A6L5XN60"/>
<gene>
    <name evidence="2" type="ORF">FYJ44_10275</name>
</gene>
<evidence type="ECO:0000313" key="3">
    <source>
        <dbReference type="Proteomes" id="UP000477488"/>
    </source>
</evidence>
<dbReference type="Proteomes" id="UP000477488">
    <property type="component" value="Unassembled WGS sequence"/>
</dbReference>
<evidence type="ECO:0000313" key="2">
    <source>
        <dbReference type="EMBL" id="MSS28409.1"/>
    </source>
</evidence>
<name>A0A6L5XN60_9BACT</name>
<protein>
    <submittedName>
        <fullName evidence="2">Uncharacterized protein</fullName>
    </submittedName>
</protein>
<sequence>MISSKEKVFGMVAFPSGEAVREETVTSTVRRHGAAGDVGHGEHAPPGAGKTLETGRDTPGAASDGFVFFGSADNHGDLRESCWKWHEDQTAVTGSSPISNPCAKLNAAWMPCNSSGLFLGADMSFMGLSTGLSHS</sequence>